<comment type="caution">
    <text evidence="2">The sequence shown here is derived from an EMBL/GenBank/DDBJ whole genome shotgun (WGS) entry which is preliminary data.</text>
</comment>
<dbReference type="EMBL" id="JBGBPQ010000006">
    <property type="protein sequence ID" value="KAL1522504.1"/>
    <property type="molecule type" value="Genomic_DNA"/>
</dbReference>
<gene>
    <name evidence="2" type="ORF">AB1Y20_017491</name>
</gene>
<protein>
    <submittedName>
        <fullName evidence="2">Uncharacterized protein</fullName>
    </submittedName>
</protein>
<dbReference type="InterPro" id="IPR015943">
    <property type="entry name" value="WD40/YVTN_repeat-like_dom_sf"/>
</dbReference>
<keyword evidence="1" id="KW-0175">Coiled coil</keyword>
<sequence length="653" mass="69736">MTYFLARPSEEAACTSFCCAAQLDPNALGAVGVSFEDGIFRYHHANSSLTLQLFSSTLPVAATPTDSHLSFSATIEQPVAITAAWACWSFVPGRPRLLVIALARSPHLLLTSLPLPRDTDPPGGAGVRASICEQLQHASPISALCSGQDEWVGAGQHDGSVTFFRLPPEQEAAFPPRAALSQPRAHKGAVSSITLLHDVCDSDDLFEAMLGASGAADNCVIVYDLRASCPLYQIITADASPVSSLHLRLLAAGRFPAHTNGPSVLLAMGSNGGGVQTWLLTSSAAPNLLACWEHHAGGAILTLSVDTDAERLLSVSAALAGEIEIHELASWRLLHVLHAPSLPHREESEQGAVLRGAYLAAATTGGAVPLLLCRRAGVQVASLTPPFSQTPCHNETMNGVTQMEEQSMQMEEQGAEMEAQAAAAQAAEVQAAEVQAAEVQAAEAEAMNANECDEDMPRGAVPVPFAAPPASVTPRRARPRFAHRDLSEALPGRFDNPLRVLSLLQAETDCPPLYVEQAPQSREPVSSLARPALHSSATVVQQRLSELDAREFTSGDDLARQAMRDASSLLNTPSVEARRYDGLTSLEPSAVSTSRQTARRHPEGRWLAARALEPQLNALLTPDREPEAVETHMGDALRKFDFEDARTPFFFNE</sequence>
<dbReference type="AlphaFoldDB" id="A0AB34JPJ6"/>
<evidence type="ECO:0000313" key="3">
    <source>
        <dbReference type="Proteomes" id="UP001515480"/>
    </source>
</evidence>
<evidence type="ECO:0000256" key="1">
    <source>
        <dbReference type="SAM" id="Coils"/>
    </source>
</evidence>
<dbReference type="Gene3D" id="2.130.10.10">
    <property type="entry name" value="YVTN repeat-like/Quinoprotein amine dehydrogenase"/>
    <property type="match status" value="1"/>
</dbReference>
<dbReference type="Proteomes" id="UP001515480">
    <property type="component" value="Unassembled WGS sequence"/>
</dbReference>
<name>A0AB34JPJ6_PRYPA</name>
<dbReference type="InterPro" id="IPR036322">
    <property type="entry name" value="WD40_repeat_dom_sf"/>
</dbReference>
<feature type="coiled-coil region" evidence="1">
    <location>
        <begin position="400"/>
        <end position="454"/>
    </location>
</feature>
<keyword evidence="3" id="KW-1185">Reference proteome</keyword>
<dbReference type="SUPFAM" id="SSF50978">
    <property type="entry name" value="WD40 repeat-like"/>
    <property type="match status" value="1"/>
</dbReference>
<accession>A0AB34JPJ6</accession>
<proteinExistence type="predicted"/>
<reference evidence="2 3" key="1">
    <citation type="journal article" date="2024" name="Science">
        <title>Giant polyketide synthase enzymes in the biosynthesis of giant marine polyether toxins.</title>
        <authorList>
            <person name="Fallon T.R."/>
            <person name="Shende V.V."/>
            <person name="Wierzbicki I.H."/>
            <person name="Pendleton A.L."/>
            <person name="Watervoot N.F."/>
            <person name="Auber R.P."/>
            <person name="Gonzalez D.J."/>
            <person name="Wisecaver J.H."/>
            <person name="Moore B.S."/>
        </authorList>
    </citation>
    <scope>NUCLEOTIDE SEQUENCE [LARGE SCALE GENOMIC DNA]</scope>
    <source>
        <strain evidence="2 3">12B1</strain>
    </source>
</reference>
<evidence type="ECO:0000313" key="2">
    <source>
        <dbReference type="EMBL" id="KAL1522504.1"/>
    </source>
</evidence>
<organism evidence="2 3">
    <name type="scientific">Prymnesium parvum</name>
    <name type="common">Toxic golden alga</name>
    <dbReference type="NCBI Taxonomy" id="97485"/>
    <lineage>
        <taxon>Eukaryota</taxon>
        <taxon>Haptista</taxon>
        <taxon>Haptophyta</taxon>
        <taxon>Prymnesiophyceae</taxon>
        <taxon>Prymnesiales</taxon>
        <taxon>Prymnesiaceae</taxon>
        <taxon>Prymnesium</taxon>
    </lineage>
</organism>